<proteinExistence type="predicted"/>
<keyword evidence="1" id="KW-0472">Membrane</keyword>
<comment type="caution">
    <text evidence="2">The sequence shown here is derived from an EMBL/GenBank/DDBJ whole genome shotgun (WGS) entry which is preliminary data.</text>
</comment>
<protein>
    <submittedName>
        <fullName evidence="2">Uncharacterized protein</fullName>
    </submittedName>
</protein>
<evidence type="ECO:0000313" key="3">
    <source>
        <dbReference type="Proteomes" id="UP000300142"/>
    </source>
</evidence>
<keyword evidence="1" id="KW-1133">Transmembrane helix</keyword>
<keyword evidence="1" id="KW-0812">Transmembrane</keyword>
<name>A0A480A036_9CYAN</name>
<gene>
    <name evidence="2" type="ORF">SR1949_34640</name>
</gene>
<dbReference type="EMBL" id="BJCE01000135">
    <property type="protein sequence ID" value="GCL38350.1"/>
    <property type="molecule type" value="Genomic_DNA"/>
</dbReference>
<dbReference type="AlphaFoldDB" id="A0A480A036"/>
<organism evidence="2 3">
    <name type="scientific">Sphaerospermopsis reniformis</name>
    <dbReference type="NCBI Taxonomy" id="531300"/>
    <lineage>
        <taxon>Bacteria</taxon>
        <taxon>Bacillati</taxon>
        <taxon>Cyanobacteriota</taxon>
        <taxon>Cyanophyceae</taxon>
        <taxon>Nostocales</taxon>
        <taxon>Aphanizomenonaceae</taxon>
        <taxon>Sphaerospermopsis</taxon>
    </lineage>
</organism>
<dbReference type="RefSeq" id="WP_096573010.1">
    <property type="nucleotide sequence ID" value="NZ_BJCE01000135.1"/>
</dbReference>
<dbReference type="Proteomes" id="UP000300142">
    <property type="component" value="Unassembled WGS sequence"/>
</dbReference>
<sequence length="243" mass="29371">MQEVIKQIKNRYKVDLQSQDINYQLWRLDDTEYIKLQKNSLSIANNFDLHKHLYLSREEQNDKLNLAELLTILECLLGESSDLYDKYKGAFYFPTLLVVIKTSGTFYYLMDIYDHRGWLYFRLYRIVDHNYINRQDPQILRETFSEEFTQQEINYFLFYFYGYLIGCFRTFQKFNSVKPFLKRIDSNLILYGYKGQDFFEKHCDSEENYQAEIESFEKIYGNSLDKIDVNAILQTITSEYSEM</sequence>
<keyword evidence="3" id="KW-1185">Reference proteome</keyword>
<feature type="transmembrane region" description="Helical" evidence="1">
    <location>
        <begin position="153"/>
        <end position="171"/>
    </location>
</feature>
<accession>A0A480A036</accession>
<evidence type="ECO:0000313" key="2">
    <source>
        <dbReference type="EMBL" id="GCL38350.1"/>
    </source>
</evidence>
<evidence type="ECO:0000256" key="1">
    <source>
        <dbReference type="SAM" id="Phobius"/>
    </source>
</evidence>
<reference evidence="3" key="1">
    <citation type="submission" date="2019-02" db="EMBL/GenBank/DDBJ databases">
        <title>Draft genome sequence of Sphaerospermopsis reniformis NIES-1949.</title>
        <authorList>
            <person name="Yamaguchi H."/>
            <person name="Suzuki S."/>
            <person name="Kawachi M."/>
        </authorList>
    </citation>
    <scope>NUCLEOTIDE SEQUENCE [LARGE SCALE GENOMIC DNA]</scope>
    <source>
        <strain evidence="3">NIES-1949</strain>
    </source>
</reference>
<feature type="transmembrane region" description="Helical" evidence="1">
    <location>
        <begin position="90"/>
        <end position="110"/>
    </location>
</feature>